<dbReference type="Proteomes" id="UP000010077">
    <property type="component" value="Chromosome"/>
</dbReference>
<name>K7YPM6_9PROT</name>
<proteinExistence type="predicted"/>
<keyword evidence="2" id="KW-1185">Reference proteome</keyword>
<dbReference type="AlphaFoldDB" id="K7YPM6"/>
<accession>K7YPM6</accession>
<evidence type="ECO:0000313" key="1">
    <source>
        <dbReference type="EMBL" id="AFX99457.1"/>
    </source>
</evidence>
<reference evidence="1 2" key="1">
    <citation type="journal article" date="2012" name="Proc. Natl. Acad. Sci. U.S.A.">
        <title>Genome streamlining and chemical defense in a coral reef symbiosis.</title>
        <authorList>
            <person name="Kwan J.C."/>
            <person name="Donia M.S."/>
            <person name="Han A.W."/>
            <person name="Hirose E."/>
            <person name="Haygood M.G."/>
            <person name="Schmidt E.W."/>
        </authorList>
    </citation>
    <scope>NUCLEOTIDE SEQUENCE [LARGE SCALE GENOMIC DNA]</scope>
    <source>
        <strain evidence="1 2">L2</strain>
    </source>
</reference>
<protein>
    <submittedName>
        <fullName evidence="1">Uncharacterized protein</fullName>
    </submittedName>
</protein>
<gene>
    <name evidence="1" type="ORF">A1OE_1284</name>
</gene>
<dbReference type="KEGG" id="thal:A1OE_1284"/>
<evidence type="ECO:0000313" key="2">
    <source>
        <dbReference type="Proteomes" id="UP000010077"/>
    </source>
</evidence>
<organism evidence="1 2">
    <name type="scientific">Candidatus Endolissoclinum faulkneri L2</name>
    <dbReference type="NCBI Taxonomy" id="1193729"/>
    <lineage>
        <taxon>Bacteria</taxon>
        <taxon>Pseudomonadati</taxon>
        <taxon>Pseudomonadota</taxon>
        <taxon>Alphaproteobacteria</taxon>
        <taxon>Rhodospirillales</taxon>
        <taxon>Rhodospirillaceae</taxon>
        <taxon>Candidatus Endolissoclinum</taxon>
    </lineage>
</organism>
<dbReference type="HOGENOM" id="CLU_3197420_0_0_5"/>
<dbReference type="EMBL" id="CP003539">
    <property type="protein sequence ID" value="AFX99457.1"/>
    <property type="molecule type" value="Genomic_DNA"/>
</dbReference>
<sequence>MSTYWCLIYFNLLYAIYYCNKCFPVIIPTADCILVKFSVHHSLPN</sequence>
<dbReference type="STRING" id="1193729.A1OE_1284"/>